<comment type="caution">
    <text evidence="1">The sequence shown here is derived from an EMBL/GenBank/DDBJ whole genome shotgun (WGS) entry which is preliminary data.</text>
</comment>
<dbReference type="AlphaFoldDB" id="A0A5N7MSB8"/>
<name>A0A5N7MSB8_9HYPH</name>
<evidence type="ECO:0000313" key="1">
    <source>
        <dbReference type="EMBL" id="MPR29901.1"/>
    </source>
</evidence>
<dbReference type="OrthoDB" id="9900716at2"/>
<evidence type="ECO:0000313" key="2">
    <source>
        <dbReference type="Proteomes" id="UP000403266"/>
    </source>
</evidence>
<keyword evidence="2" id="KW-1185">Reference proteome</keyword>
<protein>
    <submittedName>
        <fullName evidence="1">Uncharacterized protein</fullName>
    </submittedName>
</protein>
<gene>
    <name evidence="1" type="ORF">FS320_33765</name>
</gene>
<proteinExistence type="predicted"/>
<organism evidence="1 2">
    <name type="scientific">Microvirga tunisiensis</name>
    <dbReference type="NCBI Taxonomy" id="2108360"/>
    <lineage>
        <taxon>Bacteria</taxon>
        <taxon>Pseudomonadati</taxon>
        <taxon>Pseudomonadota</taxon>
        <taxon>Alphaproteobacteria</taxon>
        <taxon>Hyphomicrobiales</taxon>
        <taxon>Methylobacteriaceae</taxon>
        <taxon>Microvirga</taxon>
    </lineage>
</organism>
<dbReference type="EMBL" id="VOSK01000283">
    <property type="protein sequence ID" value="MPR29901.1"/>
    <property type="molecule type" value="Genomic_DNA"/>
</dbReference>
<dbReference type="Proteomes" id="UP000403266">
    <property type="component" value="Unassembled WGS sequence"/>
</dbReference>
<accession>A0A5N7MSB8</accession>
<reference evidence="1 2" key="1">
    <citation type="journal article" date="2019" name="Syst. Appl. Microbiol.">
        <title>Microvirga tunisiensis sp. nov., a root nodule symbiotic bacterium isolated from Lupinus micranthus and L. luteus grown in Northern Tunisia.</title>
        <authorList>
            <person name="Msaddak A."/>
            <person name="Rejili M."/>
            <person name="Duran D."/>
            <person name="Mars M."/>
            <person name="Palacios J.M."/>
            <person name="Ruiz-Argueso T."/>
            <person name="Rey L."/>
            <person name="Imperial J."/>
        </authorList>
    </citation>
    <scope>NUCLEOTIDE SEQUENCE [LARGE SCALE GENOMIC DNA]</scope>
    <source>
        <strain evidence="1 2">Lmie10</strain>
    </source>
</reference>
<sequence>MNGYKAFYNGRETDIHADTLLQAKEKAVAFFKPPKSKTHMVHVHLCEKDGEQVTHVAVD</sequence>
<dbReference type="RefSeq" id="WP_152716775.1">
    <property type="nucleotide sequence ID" value="NZ_VOSJ01000307.1"/>
</dbReference>